<reference evidence="6 7" key="1">
    <citation type="journal article" date="2007" name="Science">
        <title>The Fusarium graminearum genome reveals a link between localized polymorphism and pathogen specialization.</title>
        <authorList>
            <person name="Cuomo C.A."/>
            <person name="Gueldener U."/>
            <person name="Xu J.-R."/>
            <person name="Trail F."/>
            <person name="Turgeon B.G."/>
            <person name="Di Pietro A."/>
            <person name="Walton J.D."/>
            <person name="Ma L.-J."/>
            <person name="Baker S.E."/>
            <person name="Rep M."/>
            <person name="Adam G."/>
            <person name="Antoniw J."/>
            <person name="Baldwin T."/>
            <person name="Calvo S.E."/>
            <person name="Chang Y.-L."/>
            <person name="DeCaprio D."/>
            <person name="Gale L.R."/>
            <person name="Gnerre S."/>
            <person name="Goswami R.S."/>
            <person name="Hammond-Kosack K."/>
            <person name="Harris L.J."/>
            <person name="Hilburn K."/>
            <person name="Kennell J.C."/>
            <person name="Kroken S."/>
            <person name="Magnuson J.K."/>
            <person name="Mannhaupt G."/>
            <person name="Mauceli E.W."/>
            <person name="Mewes H.-W."/>
            <person name="Mitterbauer R."/>
            <person name="Muehlbauer G."/>
            <person name="Muensterkoetter M."/>
            <person name="Nelson D."/>
            <person name="O'Donnell K."/>
            <person name="Ouellet T."/>
            <person name="Qi W."/>
            <person name="Quesneville H."/>
            <person name="Roncero M.I.G."/>
            <person name="Seong K.-Y."/>
            <person name="Tetko I.V."/>
            <person name="Urban M."/>
            <person name="Waalwijk C."/>
            <person name="Ward T.J."/>
            <person name="Yao J."/>
            <person name="Birren B.W."/>
            <person name="Kistler H.C."/>
        </authorList>
    </citation>
    <scope>NUCLEOTIDE SEQUENCE [LARGE SCALE GENOMIC DNA]</scope>
    <source>
        <strain evidence="7">ATCC MYA-4620 / CBS 123657 / FGSC 9075 / NRRL 31084 / PH-1</strain>
        <strain evidence="6">PH-1 / ATCC MYA-4620 / FGSC 9075 / NRRL 31084</strain>
    </source>
</reference>
<sequence>MKSRILIASLLGSVGIVVAAGYGQVETDIWCITYESTYLVPVFNQGSLSSTKDSGRLPIPISPSLRPTFANNTSNPTRSALSKTFLQADSLACINITTGTDLVDSDTSLIDSQSVAAAVSTSLDVAPTEAQFGPTTENLTDEGITSLIALDSTATTDTIPTTSLAAAERSVIFQIVVPDNNKRDINRRSTRAGFVGNDNPKTCTFASTFVLSQGQVVDNGRVIFYSGESYKELAGGDLAPPGSVTETFEDAGQLVFRNTALPNGEAGFCQTSDGRVYMTFSGEPAGCMQVTLAVYDVAQCQNGQLLGDTFTSTAPIGESSETTVSQENNSEVTAITGHATASSSGALLESISSEESTNAVKSTASLSSAITTATLPEFHPTQSSILSEDKSTDEPPSSRQTVFTDSEDSTSSGNISTGSTTTVSEEETTSNASERTPETTNDIQTSSMESTTTTDMETTATEATVNSDTVTVSDTITTTKAGSTATEITTALATTTSSAAKPCSDLKSPYIAISGDPFTIACGKCYFAISAIIAPFTAESFTSCIDACSLESECEAVDYLRTQKVCYLFAFDDRTTLGDQPRYDLAYKPGTEPVPT</sequence>
<feature type="domain" description="Apple" evidence="3">
    <location>
        <begin position="534"/>
        <end position="575"/>
    </location>
</feature>
<name>I1S5T9_GIBZE</name>
<feature type="chain" id="PRO_5010124779" evidence="2">
    <location>
        <begin position="20"/>
        <end position="596"/>
    </location>
</feature>
<dbReference type="HOGENOM" id="CLU_008418_1_0_1"/>
<dbReference type="Pfam" id="PF25485">
    <property type="entry name" value="DUF7908"/>
    <property type="match status" value="1"/>
</dbReference>
<feature type="domain" description="DUF7908" evidence="4">
    <location>
        <begin position="170"/>
        <end position="297"/>
    </location>
</feature>
<evidence type="ECO:0000313" key="6">
    <source>
        <dbReference type="EnsemblFungi" id="CEF79679"/>
    </source>
</evidence>
<keyword evidence="7" id="KW-1185">Reference proteome</keyword>
<evidence type="ECO:0000313" key="5">
    <source>
        <dbReference type="EMBL" id="CEF79679.1"/>
    </source>
</evidence>
<feature type="compositionally biased region" description="Low complexity" evidence="1">
    <location>
        <begin position="445"/>
        <end position="464"/>
    </location>
</feature>
<accession>A0A098DL62</accession>
<dbReference type="VEuPathDB" id="FungiDB:FGRAMPH1_01G15759"/>
<keyword evidence="2" id="KW-0732">Signal</keyword>
<gene>
    <name evidence="6" type="primary">FG04634.1</name>
    <name evidence="5" type="ORF">FGRAMPH1_01T15759</name>
</gene>
<evidence type="ECO:0000259" key="4">
    <source>
        <dbReference type="Pfam" id="PF25485"/>
    </source>
</evidence>
<protein>
    <submittedName>
        <fullName evidence="5">Chromosome 2, complete genome</fullName>
    </submittedName>
</protein>
<dbReference type="AlphaFoldDB" id="I1S5T9"/>
<evidence type="ECO:0000313" key="7">
    <source>
        <dbReference type="Proteomes" id="UP000070720"/>
    </source>
</evidence>
<dbReference type="Pfam" id="PF00024">
    <property type="entry name" value="PAN_1"/>
    <property type="match status" value="1"/>
</dbReference>
<dbReference type="InParanoid" id="I1S5T9"/>
<feature type="compositionally biased region" description="Polar residues" evidence="1">
    <location>
        <begin position="394"/>
        <end position="404"/>
    </location>
</feature>
<proteinExistence type="predicted"/>
<reference evidence="5 7" key="3">
    <citation type="journal article" date="2015" name="BMC Genomics">
        <title>The completed genome sequence of the pathogenic ascomycete fungus Fusarium graminearum.</title>
        <authorList>
            <person name="King R."/>
            <person name="Urban M."/>
            <person name="Hammond-Kosack M.C."/>
            <person name="Hassani-Pak K."/>
            <person name="Hammond-Kosack K.E."/>
        </authorList>
    </citation>
    <scope>NUCLEOTIDE SEQUENCE [LARGE SCALE GENOMIC DNA]</scope>
    <source>
        <strain evidence="7">ATCC MYA-4620 / CBS 123657 / FGSC 9075 / NRRL 31084 / PH-1</strain>
        <strain evidence="5">PH-1</strain>
    </source>
</reference>
<evidence type="ECO:0000256" key="2">
    <source>
        <dbReference type="SAM" id="SignalP"/>
    </source>
</evidence>
<dbReference type="InterPro" id="IPR003609">
    <property type="entry name" value="Pan_app"/>
</dbReference>
<evidence type="ECO:0000256" key="1">
    <source>
        <dbReference type="SAM" id="MobiDB-lite"/>
    </source>
</evidence>
<dbReference type="InterPro" id="IPR057230">
    <property type="entry name" value="DUF7908"/>
</dbReference>
<feature type="region of interest" description="Disordered" evidence="1">
    <location>
        <begin position="374"/>
        <end position="464"/>
    </location>
</feature>
<organism evidence="5 7">
    <name type="scientific">Gibberella zeae (strain ATCC MYA-4620 / CBS 123657 / FGSC 9075 / NRRL 31084 / PH-1)</name>
    <name type="common">Wheat head blight fungus</name>
    <name type="synonym">Fusarium graminearum</name>
    <dbReference type="NCBI Taxonomy" id="229533"/>
    <lineage>
        <taxon>Eukaryota</taxon>
        <taxon>Fungi</taxon>
        <taxon>Dikarya</taxon>
        <taxon>Ascomycota</taxon>
        <taxon>Pezizomycotina</taxon>
        <taxon>Sordariomycetes</taxon>
        <taxon>Hypocreomycetidae</taxon>
        <taxon>Hypocreales</taxon>
        <taxon>Nectriaceae</taxon>
        <taxon>Fusarium</taxon>
    </lineage>
</organism>
<reference evidence="6" key="4">
    <citation type="submission" date="2017-01" db="UniProtKB">
        <authorList>
            <consortium name="EnsemblFungi"/>
        </authorList>
    </citation>
    <scope>IDENTIFICATION</scope>
    <source>
        <strain evidence="6">PH-1 / ATCC MYA-4620 / FGSC 9075 / NRRL 31084</strain>
    </source>
</reference>
<dbReference type="RefSeq" id="XP_011320938.1">
    <property type="nucleotide sequence ID" value="XM_011322636.1"/>
</dbReference>
<dbReference type="EnsemblFungi" id="CEF79679">
    <property type="protein sequence ID" value="CEF79679"/>
    <property type="gene ID" value="FGRRES_12210"/>
</dbReference>
<feature type="compositionally biased region" description="Low complexity" evidence="1">
    <location>
        <begin position="409"/>
        <end position="434"/>
    </location>
</feature>
<dbReference type="eggNOG" id="ENOG502S6BV">
    <property type="taxonomic scope" value="Eukaryota"/>
</dbReference>
<reference evidence="6 7" key="2">
    <citation type="journal article" date="2010" name="Nature">
        <title>Comparative genomics reveals mobile pathogenicity chromosomes in Fusarium.</title>
        <authorList>
            <person name="Ma L.J."/>
            <person name="van der Does H.C."/>
            <person name="Borkovich K.A."/>
            <person name="Coleman J.J."/>
            <person name="Daboussi M.J."/>
            <person name="Di Pietro A."/>
            <person name="Dufresne M."/>
            <person name="Freitag M."/>
            <person name="Grabherr M."/>
            <person name="Henrissat B."/>
            <person name="Houterman P.M."/>
            <person name="Kang S."/>
            <person name="Shim W.B."/>
            <person name="Woloshuk C."/>
            <person name="Xie X."/>
            <person name="Xu J.R."/>
            <person name="Antoniw J."/>
            <person name="Baker S.E."/>
            <person name="Bluhm B.H."/>
            <person name="Breakspear A."/>
            <person name="Brown D.W."/>
            <person name="Butchko R.A."/>
            <person name="Chapman S."/>
            <person name="Coulson R."/>
            <person name="Coutinho P.M."/>
            <person name="Danchin E.G."/>
            <person name="Diener A."/>
            <person name="Gale L.R."/>
            <person name="Gardiner D.M."/>
            <person name="Goff S."/>
            <person name="Hammond-Kosack K.E."/>
            <person name="Hilburn K."/>
            <person name="Hua-Van A."/>
            <person name="Jonkers W."/>
            <person name="Kazan K."/>
            <person name="Kodira C.D."/>
            <person name="Koehrsen M."/>
            <person name="Kumar L."/>
            <person name="Lee Y.H."/>
            <person name="Li L."/>
            <person name="Manners J.M."/>
            <person name="Miranda-Saavedra D."/>
            <person name="Mukherjee M."/>
            <person name="Park G."/>
            <person name="Park J."/>
            <person name="Park S.Y."/>
            <person name="Proctor R.H."/>
            <person name="Regev A."/>
            <person name="Ruiz-Roldan M.C."/>
            <person name="Sain D."/>
            <person name="Sakthikumar S."/>
            <person name="Sykes S."/>
            <person name="Schwartz D.C."/>
            <person name="Turgeon B.G."/>
            <person name="Wapinski I."/>
            <person name="Yoder O."/>
            <person name="Young S."/>
            <person name="Zeng Q."/>
            <person name="Zhou S."/>
            <person name="Galagan J."/>
            <person name="Cuomo C.A."/>
            <person name="Kistler H.C."/>
            <person name="Rep M."/>
        </authorList>
    </citation>
    <scope>GENOME REANNOTATION</scope>
    <source>
        <strain evidence="7">ATCC MYA-4620 / CBS 123657 / FGSC 9075 / NRRL 31084 / PH-1</strain>
        <strain evidence="6">PH-1 / ATCC MYA-4620 / FGSC 9075 / NRRL 31084</strain>
    </source>
</reference>
<feature type="signal peptide" evidence="2">
    <location>
        <begin position="1"/>
        <end position="19"/>
    </location>
</feature>
<dbReference type="KEGG" id="fgr:FGSG_12210"/>
<accession>I1S5T9</accession>
<dbReference type="OrthoDB" id="3563678at2759"/>
<dbReference type="Proteomes" id="UP000070720">
    <property type="component" value="Chromosome 2"/>
</dbReference>
<evidence type="ECO:0000259" key="3">
    <source>
        <dbReference type="Pfam" id="PF00024"/>
    </source>
</evidence>
<dbReference type="EMBL" id="HG970333">
    <property type="protein sequence ID" value="CEF79679.1"/>
    <property type="molecule type" value="Genomic_DNA"/>
</dbReference>